<feature type="compositionally biased region" description="Gly residues" evidence="2">
    <location>
        <begin position="222"/>
        <end position="234"/>
    </location>
</feature>
<dbReference type="SMART" id="SM00343">
    <property type="entry name" value="ZnF_C2HC"/>
    <property type="match status" value="1"/>
</dbReference>
<evidence type="ECO:0000313" key="5">
    <source>
        <dbReference type="Proteomes" id="UP001341281"/>
    </source>
</evidence>
<proteinExistence type="predicted"/>
<dbReference type="AlphaFoldDB" id="A0AAQ3TN53"/>
<dbReference type="EMBL" id="CP144749">
    <property type="protein sequence ID" value="WVZ75292.1"/>
    <property type="molecule type" value="Genomic_DNA"/>
</dbReference>
<dbReference type="Pfam" id="PF00098">
    <property type="entry name" value="zf-CCHC"/>
    <property type="match status" value="1"/>
</dbReference>
<dbReference type="PANTHER" id="PTHR35317">
    <property type="entry name" value="OS04G0629600 PROTEIN"/>
    <property type="match status" value="1"/>
</dbReference>
<name>A0AAQ3TN53_PASNO</name>
<keyword evidence="5" id="KW-1185">Reference proteome</keyword>
<dbReference type="GO" id="GO:0008270">
    <property type="term" value="F:zinc ion binding"/>
    <property type="evidence" value="ECO:0007669"/>
    <property type="project" value="UniProtKB-KW"/>
</dbReference>
<accession>A0AAQ3TN53</accession>
<dbReference type="Pfam" id="PF22936">
    <property type="entry name" value="Pol_BBD"/>
    <property type="match status" value="1"/>
</dbReference>
<dbReference type="Proteomes" id="UP001341281">
    <property type="component" value="Chromosome 05"/>
</dbReference>
<keyword evidence="1" id="KW-0479">Metal-binding</keyword>
<protein>
    <recommendedName>
        <fullName evidence="3">CCHC-type domain-containing protein</fullName>
    </recommendedName>
</protein>
<evidence type="ECO:0000256" key="2">
    <source>
        <dbReference type="SAM" id="MobiDB-lite"/>
    </source>
</evidence>
<evidence type="ECO:0000259" key="3">
    <source>
        <dbReference type="PROSITE" id="PS50158"/>
    </source>
</evidence>
<dbReference type="Gene3D" id="4.10.60.10">
    <property type="entry name" value="Zinc finger, CCHC-type"/>
    <property type="match status" value="1"/>
</dbReference>
<gene>
    <name evidence="4" type="ORF">U9M48_023362</name>
</gene>
<dbReference type="InterPro" id="IPR036875">
    <property type="entry name" value="Znf_CCHC_sf"/>
</dbReference>
<dbReference type="GO" id="GO:0003676">
    <property type="term" value="F:nucleic acid binding"/>
    <property type="evidence" value="ECO:0007669"/>
    <property type="project" value="InterPro"/>
</dbReference>
<evidence type="ECO:0000256" key="1">
    <source>
        <dbReference type="PROSITE-ProRule" id="PRU00047"/>
    </source>
</evidence>
<keyword evidence="1" id="KW-0862">Zinc</keyword>
<dbReference type="SUPFAM" id="SSF57756">
    <property type="entry name" value="Retrovirus zinc finger-like domains"/>
    <property type="match status" value="1"/>
</dbReference>
<dbReference type="InterPro" id="IPR054722">
    <property type="entry name" value="PolX-like_BBD"/>
</dbReference>
<sequence>MRVMLQARGLWITVSLGTNNLTEDRMALEVLSKAVPVEMMGTIANKASAKVAWDSIRVMNIGVDRVRKAKASTLRREFDALKFCNGETVDDFSIRINRIANQLAVLGDGVKEEEVVRKFLQALPPKFEQIASSIETLLDLGDLSVEELIGRLKATEEQHNLSSNSLASLNLMEDELLARLSSRLQLNDGGSSSSGGGTSSTGGSDRNKESSSGNKRGRGHGRGGSSGGRGGRTGSAGVAGNECRYCGKKGHWARECREKKRDEAAHTAQAEEGESDQALLVATAMVTIEPSSPTPPAATPAIHINEDKLFVQLGDGREGESTRWILDTGATNHMMSSRSAFSELDTGVHGTVKFGDGSVVGIEGRGTVLLNCKNGEHQALTGVYHIPRLTTNIVSLGQLKEDGFKILLESGFLRI</sequence>
<keyword evidence="1" id="KW-0863">Zinc-finger</keyword>
<feature type="domain" description="CCHC-type" evidence="3">
    <location>
        <begin position="243"/>
        <end position="258"/>
    </location>
</feature>
<evidence type="ECO:0000313" key="4">
    <source>
        <dbReference type="EMBL" id="WVZ75292.1"/>
    </source>
</evidence>
<reference evidence="4 5" key="1">
    <citation type="submission" date="2024-02" db="EMBL/GenBank/DDBJ databases">
        <title>High-quality chromosome-scale genome assembly of Pensacola bahiagrass (Paspalum notatum Flugge var. saurae).</title>
        <authorList>
            <person name="Vega J.M."/>
            <person name="Podio M."/>
            <person name="Orjuela J."/>
            <person name="Siena L.A."/>
            <person name="Pessino S.C."/>
            <person name="Combes M.C."/>
            <person name="Mariac C."/>
            <person name="Albertini E."/>
            <person name="Pupilli F."/>
            <person name="Ortiz J.P.A."/>
            <person name="Leblanc O."/>
        </authorList>
    </citation>
    <scope>NUCLEOTIDE SEQUENCE [LARGE SCALE GENOMIC DNA]</scope>
    <source>
        <strain evidence="4">R1</strain>
        <tissue evidence="4">Leaf</tissue>
    </source>
</reference>
<feature type="region of interest" description="Disordered" evidence="2">
    <location>
        <begin position="185"/>
        <end position="240"/>
    </location>
</feature>
<dbReference type="PROSITE" id="PS50158">
    <property type="entry name" value="ZF_CCHC"/>
    <property type="match status" value="1"/>
</dbReference>
<dbReference type="PANTHER" id="PTHR35317:SF38">
    <property type="entry name" value="RNA-DIRECTED DNA POLYMERASE"/>
    <property type="match status" value="1"/>
</dbReference>
<dbReference type="Pfam" id="PF14223">
    <property type="entry name" value="Retrotran_gag_2"/>
    <property type="match status" value="1"/>
</dbReference>
<dbReference type="InterPro" id="IPR001878">
    <property type="entry name" value="Znf_CCHC"/>
</dbReference>
<organism evidence="4 5">
    <name type="scientific">Paspalum notatum var. saurae</name>
    <dbReference type="NCBI Taxonomy" id="547442"/>
    <lineage>
        <taxon>Eukaryota</taxon>
        <taxon>Viridiplantae</taxon>
        <taxon>Streptophyta</taxon>
        <taxon>Embryophyta</taxon>
        <taxon>Tracheophyta</taxon>
        <taxon>Spermatophyta</taxon>
        <taxon>Magnoliopsida</taxon>
        <taxon>Liliopsida</taxon>
        <taxon>Poales</taxon>
        <taxon>Poaceae</taxon>
        <taxon>PACMAD clade</taxon>
        <taxon>Panicoideae</taxon>
        <taxon>Andropogonodae</taxon>
        <taxon>Paspaleae</taxon>
        <taxon>Paspalinae</taxon>
        <taxon>Paspalum</taxon>
    </lineage>
</organism>